<dbReference type="SUPFAM" id="SSF52833">
    <property type="entry name" value="Thioredoxin-like"/>
    <property type="match status" value="1"/>
</dbReference>
<feature type="domain" description="GST N-terminal" evidence="5">
    <location>
        <begin position="753"/>
        <end position="834"/>
    </location>
</feature>
<protein>
    <submittedName>
        <fullName evidence="7">Uncharacterized protein</fullName>
    </submittedName>
</protein>
<dbReference type="OrthoDB" id="4951845at2759"/>
<dbReference type="PROSITE" id="PS50405">
    <property type="entry name" value="GST_CTER"/>
    <property type="match status" value="1"/>
</dbReference>
<dbReference type="GO" id="GO:0008270">
    <property type="term" value="F:zinc ion binding"/>
    <property type="evidence" value="ECO:0007669"/>
    <property type="project" value="UniProtKB-KW"/>
</dbReference>
<feature type="domain" description="GST C-terminal" evidence="6">
    <location>
        <begin position="840"/>
        <end position="969"/>
    </location>
</feature>
<reference evidence="7" key="1">
    <citation type="submission" date="2020-05" db="UniProtKB">
        <authorList>
            <consortium name="EnsemblMetazoa"/>
        </authorList>
    </citation>
    <scope>IDENTIFICATION</scope>
    <source>
        <strain evidence="7">USDA</strain>
    </source>
</reference>
<dbReference type="Pfam" id="PF04500">
    <property type="entry name" value="FLYWCH"/>
    <property type="match status" value="4"/>
</dbReference>
<dbReference type="STRING" id="35570.A0A1I8PW09"/>
<feature type="region of interest" description="Disordered" evidence="4">
    <location>
        <begin position="541"/>
        <end position="597"/>
    </location>
</feature>
<dbReference type="AlphaFoldDB" id="A0A1I8PW09"/>
<keyword evidence="2" id="KW-0863">Zinc-finger</keyword>
<name>A0A1I8PW09_STOCA</name>
<feature type="region of interest" description="Disordered" evidence="4">
    <location>
        <begin position="274"/>
        <end position="297"/>
    </location>
</feature>
<keyword evidence="3" id="KW-0862">Zinc</keyword>
<dbReference type="CDD" id="cd03177">
    <property type="entry name" value="GST_C_Delta_Epsilon"/>
    <property type="match status" value="1"/>
</dbReference>
<feature type="compositionally biased region" description="Basic residues" evidence="4">
    <location>
        <begin position="563"/>
        <end position="572"/>
    </location>
</feature>
<evidence type="ECO:0000313" key="8">
    <source>
        <dbReference type="Proteomes" id="UP000095300"/>
    </source>
</evidence>
<evidence type="ECO:0000256" key="1">
    <source>
        <dbReference type="ARBA" id="ARBA00022723"/>
    </source>
</evidence>
<feature type="region of interest" description="Disordered" evidence="4">
    <location>
        <begin position="111"/>
        <end position="151"/>
    </location>
</feature>
<proteinExistence type="predicted"/>
<dbReference type="InterPro" id="IPR036249">
    <property type="entry name" value="Thioredoxin-like_sf"/>
</dbReference>
<dbReference type="GO" id="GO:0004364">
    <property type="term" value="F:glutathione transferase activity"/>
    <property type="evidence" value="ECO:0007669"/>
    <property type="project" value="TreeGrafter"/>
</dbReference>
<dbReference type="InterPro" id="IPR010987">
    <property type="entry name" value="Glutathione-S-Trfase_C-like"/>
</dbReference>
<dbReference type="PROSITE" id="PS50404">
    <property type="entry name" value="GST_NTER"/>
    <property type="match status" value="1"/>
</dbReference>
<feature type="compositionally biased region" description="Basic and acidic residues" evidence="4">
    <location>
        <begin position="541"/>
        <end position="551"/>
    </location>
</feature>
<sequence>MEVEPPKLEMLRSVKGKDMLLVNGFLYHYDDRNSKAYRWVCSRRKDKPPCRVRLYTTLIDEWDLTRHKLENVVGDHPHGPADEDAIIRGRDKKRQADAEGLPCTLGNKSLKRKYKQKERKGDSSSGAKQPKTTDDEDDDNSSMDLDNSWEPLTPVVKTTSKQIADKKVLMLKTTKGYHMIAVEGCVYRLDGKSMISCTYRWKCFRSKDLQCTGRIYTECLASGLHRYKPFRVEENKHNHQPYTEAKIDALIRRNNIKILQGKEEQSASKVFKTLGENDSSPDKKPKTPSVPLSVSQGGGSVLSISTNINLPTKPSVRKERAKATAALYRYVADPMDALNEPRDGEITKFSFLPSLKGNRILILDNMIFHYDSRGTLNERAYWTCLYRRDKKVKCNCRLTTEFTGENMQIVKVSGGHTHNSDHRQHIDKRLKLNIAIKDEKDKPQKIEEISFDNDNNFYDSEDNTARDDDDYYGENVDLKQEETAAEISEFLQLKKEKIESHDISETAIYDNDPSNLIEYAEEIDPFHGTIEYVEMERVNSSKYHSDSDNSEHNSSSATPKIATRSRRGRKRKFDYDQDEEEEEEDEEYAPTKGRKGSQAYIRKMSKNMPNVSSNPDNIDITKTSKLRSAKGGELLCVDGYIYHLKSISPTTRTYWACIKSKDRILKCPARVTTITTEDNKLKVVHLSNSHTHAISEDDIKKRLFNEFAKTAASSSALKSKDIMDKSLSELNPEFAEMLMGKSGDIGSYDKCKLNMKLYAVSDGPPSLAVRMCLKALNLPYELHSVDYIASEHLSDEYAKMNPQKEIPVLDDDGFFLSESIAIMQYLCDKYGADSPLYPNEPKERALVNHRLCFNMAFYYSSIGAYTMAPIFFDYQRTEMGLKKVHNALNVFETYLKTLGTKYAAGNNLTIADLALVSATLCLEGIDFDFSAYPLVTKWYQTFKKEYPQYWEIANGGMQEIIEFEHNPPDLSHMNHPFHPTRKPKA</sequence>
<dbReference type="FunFam" id="1.20.1050.10:FF:000007">
    <property type="entry name" value="Glutathione S-transferase 1-1"/>
    <property type="match status" value="1"/>
</dbReference>
<dbReference type="PANTHER" id="PTHR43969:SF7">
    <property type="entry name" value="GST-CONTAINING FLYWCH ZINC-FINGER PROTEIN"/>
    <property type="match status" value="1"/>
</dbReference>
<dbReference type="Pfam" id="PF13417">
    <property type="entry name" value="GST_N_3"/>
    <property type="match status" value="1"/>
</dbReference>
<evidence type="ECO:0000256" key="2">
    <source>
        <dbReference type="ARBA" id="ARBA00022771"/>
    </source>
</evidence>
<dbReference type="InterPro" id="IPR036282">
    <property type="entry name" value="Glutathione-S-Trfase_C_sf"/>
</dbReference>
<keyword evidence="1" id="KW-0479">Metal-binding</keyword>
<dbReference type="InterPro" id="IPR004045">
    <property type="entry name" value="Glutathione_S-Trfase_N"/>
</dbReference>
<gene>
    <name evidence="7" type="primary">106090931</name>
</gene>
<dbReference type="SFLD" id="SFLDG00358">
    <property type="entry name" value="Main_(cytGST)"/>
    <property type="match status" value="1"/>
</dbReference>
<dbReference type="InterPro" id="IPR004046">
    <property type="entry name" value="GST_C"/>
</dbReference>
<evidence type="ECO:0000256" key="3">
    <source>
        <dbReference type="ARBA" id="ARBA00022833"/>
    </source>
</evidence>
<dbReference type="FunFam" id="3.40.30.10:FF:000295">
    <property type="entry name" value="Glutathione S-transferase unclassified 1"/>
    <property type="match status" value="1"/>
</dbReference>
<evidence type="ECO:0000313" key="7">
    <source>
        <dbReference type="EnsemblMetazoa" id="SCAU011646-PA"/>
    </source>
</evidence>
<keyword evidence="8" id="KW-1185">Reference proteome</keyword>
<dbReference type="Gene3D" id="3.40.30.10">
    <property type="entry name" value="Glutaredoxin"/>
    <property type="match status" value="1"/>
</dbReference>
<dbReference type="GO" id="GO:0006749">
    <property type="term" value="P:glutathione metabolic process"/>
    <property type="evidence" value="ECO:0007669"/>
    <property type="project" value="TreeGrafter"/>
</dbReference>
<dbReference type="EnsemblMetazoa" id="SCAU011646-RA">
    <property type="protein sequence ID" value="SCAU011646-PA"/>
    <property type="gene ID" value="SCAU011646"/>
</dbReference>
<organism evidence="7 8">
    <name type="scientific">Stomoxys calcitrans</name>
    <name type="common">Stable fly</name>
    <name type="synonym">Conops calcitrans</name>
    <dbReference type="NCBI Taxonomy" id="35570"/>
    <lineage>
        <taxon>Eukaryota</taxon>
        <taxon>Metazoa</taxon>
        <taxon>Ecdysozoa</taxon>
        <taxon>Arthropoda</taxon>
        <taxon>Hexapoda</taxon>
        <taxon>Insecta</taxon>
        <taxon>Pterygota</taxon>
        <taxon>Neoptera</taxon>
        <taxon>Endopterygota</taxon>
        <taxon>Diptera</taxon>
        <taxon>Brachycera</taxon>
        <taxon>Muscomorpha</taxon>
        <taxon>Muscoidea</taxon>
        <taxon>Muscidae</taxon>
        <taxon>Stomoxys</taxon>
    </lineage>
</organism>
<accession>A0A1I8PW09</accession>
<dbReference type="Pfam" id="PF00043">
    <property type="entry name" value="GST_C"/>
    <property type="match status" value="1"/>
</dbReference>
<dbReference type="SUPFAM" id="SSF47616">
    <property type="entry name" value="GST C-terminal domain-like"/>
    <property type="match status" value="1"/>
</dbReference>
<feature type="compositionally biased region" description="Acidic residues" evidence="4">
    <location>
        <begin position="576"/>
        <end position="588"/>
    </location>
</feature>
<dbReference type="Gene3D" id="2.20.25.240">
    <property type="match status" value="4"/>
</dbReference>
<dbReference type="InterPro" id="IPR007588">
    <property type="entry name" value="Znf_FLYWCH"/>
</dbReference>
<dbReference type="PANTHER" id="PTHR43969">
    <property type="entry name" value="GLUTATHIONE S TRANSFERASE D10, ISOFORM A-RELATED"/>
    <property type="match status" value="1"/>
</dbReference>
<evidence type="ECO:0000256" key="4">
    <source>
        <dbReference type="SAM" id="MobiDB-lite"/>
    </source>
</evidence>
<evidence type="ECO:0000259" key="5">
    <source>
        <dbReference type="PROSITE" id="PS50404"/>
    </source>
</evidence>
<dbReference type="Proteomes" id="UP000095300">
    <property type="component" value="Unassembled WGS sequence"/>
</dbReference>
<dbReference type="VEuPathDB" id="VectorBase:SCAU011646"/>
<dbReference type="InterPro" id="IPR040079">
    <property type="entry name" value="Glutathione_S-Trfase"/>
</dbReference>
<evidence type="ECO:0000259" key="6">
    <source>
        <dbReference type="PROSITE" id="PS50405"/>
    </source>
</evidence>
<dbReference type="SFLD" id="SFLDS00019">
    <property type="entry name" value="Glutathione_Transferase_(cytos"/>
    <property type="match status" value="1"/>
</dbReference>
<dbReference type="Gene3D" id="1.20.1050.10">
    <property type="match status" value="1"/>
</dbReference>